<dbReference type="SUPFAM" id="SSF53474">
    <property type="entry name" value="alpha/beta-Hydrolases"/>
    <property type="match status" value="1"/>
</dbReference>
<dbReference type="RefSeq" id="WP_344523742.1">
    <property type="nucleotide sequence ID" value="NZ_BAAAPE010000001.1"/>
</dbReference>
<keyword evidence="8" id="KW-1185">Reference proteome</keyword>
<dbReference type="InterPro" id="IPR029058">
    <property type="entry name" value="AB_hydrolase_fold"/>
</dbReference>
<reference evidence="8" key="1">
    <citation type="journal article" date="2019" name="Int. J. Syst. Evol. Microbiol.">
        <title>The Global Catalogue of Microorganisms (GCM) 10K type strain sequencing project: providing services to taxonomists for standard genome sequencing and annotation.</title>
        <authorList>
            <consortium name="The Broad Institute Genomics Platform"/>
            <consortium name="The Broad Institute Genome Sequencing Center for Infectious Disease"/>
            <person name="Wu L."/>
            <person name="Ma J."/>
        </authorList>
    </citation>
    <scope>NUCLEOTIDE SEQUENCE [LARGE SCALE GENOMIC DNA]</scope>
    <source>
        <strain evidence="8">JCM 15478</strain>
    </source>
</reference>
<evidence type="ECO:0000256" key="3">
    <source>
        <dbReference type="ARBA" id="ARBA00022801"/>
    </source>
</evidence>
<protein>
    <submittedName>
        <fullName evidence="7">Alpha/beta hydrolase</fullName>
    </submittedName>
</protein>
<evidence type="ECO:0000256" key="4">
    <source>
        <dbReference type="SAM" id="MobiDB-lite"/>
    </source>
</evidence>
<evidence type="ECO:0000313" key="8">
    <source>
        <dbReference type="Proteomes" id="UP001500016"/>
    </source>
</evidence>
<feature type="domain" description="Peptidase S33 tripeptidyl aminopeptidase-like C-terminal" evidence="6">
    <location>
        <begin position="456"/>
        <end position="558"/>
    </location>
</feature>
<feature type="signal peptide" evidence="5">
    <location>
        <begin position="1"/>
        <end position="40"/>
    </location>
</feature>
<feature type="region of interest" description="Disordered" evidence="4">
    <location>
        <begin position="1"/>
        <end position="20"/>
    </location>
</feature>
<dbReference type="Pfam" id="PF08386">
    <property type="entry name" value="Abhydrolase_4"/>
    <property type="match status" value="1"/>
</dbReference>
<dbReference type="GO" id="GO:0016787">
    <property type="term" value="F:hydrolase activity"/>
    <property type="evidence" value="ECO:0007669"/>
    <property type="project" value="UniProtKB-KW"/>
</dbReference>
<feature type="compositionally biased region" description="Basic and acidic residues" evidence="4">
    <location>
        <begin position="136"/>
        <end position="146"/>
    </location>
</feature>
<comment type="similarity">
    <text evidence="1">Belongs to the peptidase S33 family.</text>
</comment>
<comment type="caution">
    <text evidence="7">The sequence shown here is derived from an EMBL/GenBank/DDBJ whole genome shotgun (WGS) entry which is preliminary data.</text>
</comment>
<feature type="chain" id="PRO_5045747364" evidence="5">
    <location>
        <begin position="41"/>
        <end position="559"/>
    </location>
</feature>
<keyword evidence="2 5" id="KW-0732">Signal</keyword>
<accession>A0ABP5H253</accession>
<feature type="region of interest" description="Disordered" evidence="4">
    <location>
        <begin position="136"/>
        <end position="158"/>
    </location>
</feature>
<feature type="compositionally biased region" description="Low complexity" evidence="4">
    <location>
        <begin position="10"/>
        <end position="20"/>
    </location>
</feature>
<evidence type="ECO:0000259" key="6">
    <source>
        <dbReference type="Pfam" id="PF08386"/>
    </source>
</evidence>
<gene>
    <name evidence="7" type="ORF">GCM10009801_06770</name>
</gene>
<organism evidence="7 8">
    <name type="scientific">Streptomyces albiaxialis</name>
    <dbReference type="NCBI Taxonomy" id="329523"/>
    <lineage>
        <taxon>Bacteria</taxon>
        <taxon>Bacillati</taxon>
        <taxon>Actinomycetota</taxon>
        <taxon>Actinomycetes</taxon>
        <taxon>Kitasatosporales</taxon>
        <taxon>Streptomycetaceae</taxon>
        <taxon>Streptomyces</taxon>
    </lineage>
</organism>
<evidence type="ECO:0000256" key="1">
    <source>
        <dbReference type="ARBA" id="ARBA00010088"/>
    </source>
</evidence>
<dbReference type="PANTHER" id="PTHR43248">
    <property type="entry name" value="2-SUCCINYL-6-HYDROXY-2,4-CYCLOHEXADIENE-1-CARBOXYLATE SYNTHASE"/>
    <property type="match status" value="1"/>
</dbReference>
<feature type="region of interest" description="Disordered" evidence="4">
    <location>
        <begin position="40"/>
        <end position="73"/>
    </location>
</feature>
<dbReference type="InterPro" id="IPR051601">
    <property type="entry name" value="Serine_prot/Carboxylest_S33"/>
</dbReference>
<evidence type="ECO:0000256" key="5">
    <source>
        <dbReference type="SAM" id="SignalP"/>
    </source>
</evidence>
<dbReference type="InterPro" id="IPR013595">
    <property type="entry name" value="Pept_S33_TAP-like_C"/>
</dbReference>
<dbReference type="PANTHER" id="PTHR43248:SF29">
    <property type="entry name" value="TRIPEPTIDYL AMINOPEPTIDASE"/>
    <property type="match status" value="1"/>
</dbReference>
<sequence length="559" mass="59467">MQPSDTRRTTGSVRRASRAGRATAALATAVVALSALSALSGCSDEGSPAEPRANASARGATAGADAPRLKPLPAGIPKELKPYYAQKLEWRPCGAAGSGDFQCAELRVPLDYAHPGDGSGDGDRDGGDLRLAVTRKKAEGGKKDRIGSLQVNPGGPGGSAVDYVEQAAGLAYPPEVRKRYDIVGMDPRGVARSEPVECLSDRQMDAFTRTDQTPDSRAETRRLTSAYERFAKGCEGRTGKRLGHVSTTEAARDMDVLRAALGDKKLHYVGASYGTYLGAYYAGLFPQRSGRLVLDGAMDPTLSSLRVNREQTAGFDTAFRAFARDCAERDDCPLGTGGVKEAGRELSALFKKIDADPVRTDDDSRKLTESLATTGVIRAMYDEGSWPTLREALAAAKKGEGAPLLALSDDYFERGADGKYTNIMFANPAVNCLDLPPAFTSSADVEKSLASFEKASPVFGRGFAWAALNCGSWPKKPTGRPHHVEAKGAAPIVVVGTTRDPATPYRWARGLAGQLDSARLLTYEGDGHTAYQRGSKCVDEAIDAYLLDNRPPKDGTTCS</sequence>
<feature type="compositionally biased region" description="Low complexity" evidence="4">
    <location>
        <begin position="52"/>
        <end position="66"/>
    </location>
</feature>
<evidence type="ECO:0000313" key="7">
    <source>
        <dbReference type="EMBL" id="GAA2063127.1"/>
    </source>
</evidence>
<proteinExistence type="inferred from homology"/>
<dbReference type="EMBL" id="BAAAPE010000001">
    <property type="protein sequence ID" value="GAA2063127.1"/>
    <property type="molecule type" value="Genomic_DNA"/>
</dbReference>
<name>A0ABP5H253_9ACTN</name>
<dbReference type="Proteomes" id="UP001500016">
    <property type="component" value="Unassembled WGS sequence"/>
</dbReference>
<dbReference type="Gene3D" id="3.40.50.1820">
    <property type="entry name" value="alpha/beta hydrolase"/>
    <property type="match status" value="1"/>
</dbReference>
<keyword evidence="3 7" id="KW-0378">Hydrolase</keyword>
<evidence type="ECO:0000256" key="2">
    <source>
        <dbReference type="ARBA" id="ARBA00022729"/>
    </source>
</evidence>